<evidence type="ECO:0000313" key="2">
    <source>
        <dbReference type="Proteomes" id="UP000078542"/>
    </source>
</evidence>
<reference evidence="1 2" key="1">
    <citation type="submission" date="2016-03" db="EMBL/GenBank/DDBJ databases">
        <title>Cyphomyrmex costatus WGS genome.</title>
        <authorList>
            <person name="Nygaard S."/>
            <person name="Hu H."/>
            <person name="Boomsma J."/>
            <person name="Zhang G."/>
        </authorList>
    </citation>
    <scope>NUCLEOTIDE SEQUENCE [LARGE SCALE GENOMIC DNA]</scope>
    <source>
        <strain evidence="1">MS0001</strain>
        <tissue evidence="1">Whole body</tissue>
    </source>
</reference>
<keyword evidence="2" id="KW-1185">Reference proteome</keyword>
<dbReference type="Proteomes" id="UP000078542">
    <property type="component" value="Unassembled WGS sequence"/>
</dbReference>
<dbReference type="EMBL" id="KQ977304">
    <property type="protein sequence ID" value="KYN03786.1"/>
    <property type="molecule type" value="Genomic_DNA"/>
</dbReference>
<gene>
    <name evidence="1" type="ORF">ALC62_05298</name>
</gene>
<sequence length="78" mass="8790">MIIRDFTAIRRADGQQKLMLAEKVAGVWGAINAPFCIIRRCGYDGERPLVNGGEKPRDAKRARRIKFSRCLSSRAEPT</sequence>
<accession>A0A195CSW5</accession>
<proteinExistence type="predicted"/>
<organism evidence="1 2">
    <name type="scientific">Cyphomyrmex costatus</name>
    <dbReference type="NCBI Taxonomy" id="456900"/>
    <lineage>
        <taxon>Eukaryota</taxon>
        <taxon>Metazoa</taxon>
        <taxon>Ecdysozoa</taxon>
        <taxon>Arthropoda</taxon>
        <taxon>Hexapoda</taxon>
        <taxon>Insecta</taxon>
        <taxon>Pterygota</taxon>
        <taxon>Neoptera</taxon>
        <taxon>Endopterygota</taxon>
        <taxon>Hymenoptera</taxon>
        <taxon>Apocrita</taxon>
        <taxon>Aculeata</taxon>
        <taxon>Formicoidea</taxon>
        <taxon>Formicidae</taxon>
        <taxon>Myrmicinae</taxon>
        <taxon>Cyphomyrmex</taxon>
    </lineage>
</organism>
<name>A0A195CSW5_9HYME</name>
<protein>
    <submittedName>
        <fullName evidence="1">Uncharacterized protein</fullName>
    </submittedName>
</protein>
<evidence type="ECO:0000313" key="1">
    <source>
        <dbReference type="EMBL" id="KYN03786.1"/>
    </source>
</evidence>
<dbReference type="AlphaFoldDB" id="A0A195CSW5"/>